<evidence type="ECO:0000313" key="5">
    <source>
        <dbReference type="EMBL" id="MBO8449982.1"/>
    </source>
</evidence>
<feature type="transmembrane region" description="Helical" evidence="2">
    <location>
        <begin position="666"/>
        <end position="691"/>
    </location>
</feature>
<keyword evidence="2" id="KW-0472">Membrane</keyword>
<dbReference type="Pfam" id="PF09822">
    <property type="entry name" value="ABC_transp_aux"/>
    <property type="match status" value="1"/>
</dbReference>
<protein>
    <submittedName>
        <fullName evidence="5">Gldg family protein</fullName>
    </submittedName>
</protein>
<evidence type="ECO:0000256" key="1">
    <source>
        <dbReference type="SAM" id="MobiDB-lite"/>
    </source>
</evidence>
<gene>
    <name evidence="5" type="ORF">IAA96_02635</name>
</gene>
<proteinExistence type="predicted"/>
<dbReference type="Pfam" id="PF23357">
    <property type="entry name" value="DUF7088"/>
    <property type="match status" value="1"/>
</dbReference>
<dbReference type="AlphaFoldDB" id="A0A9D9ELE3"/>
<sequence>MKKILAWLKSPASDFWLFILVLIFLNLTAGKFFFRLDLTAQHSFSLSDASKELVRSLDEPLSVKVFFSSGLPAPYNAAGRYLQDLLSEYEGVSSGRFSCEFFDMDDPENQQTASEYGLSQVQIQELSDNELGFRNAWMGLAAVYRDRIETLNEIQSEEGLEYKLTTLFAQMIAQANTLEGLDGTIEVCLYTTDALRSFSVSEISVLDVIREEVLQAYTKLNAENMDRLSFREESPSGKEAESAAKQYGLQALSWDNGGTPAYGTLGLVLKHGGDFRSVPLRLTQGLFGGYGVSGLDALEENLSAALKSLMAKTLTVGYLTGHGEIPLYAGNAGSVPAAQGLNAANFAANAADRYTFAEVNLAEGSVPPGIDCLVINGPKTAFSQEELYRLDQFVLSGGNLMVFLDPFDVVTPEGASAYYAAPQFVPVETGLETVLSAYGINIGKNYVLDTECYEDLSMRGAPGSALYYVPVVQRQGMDPHHPVSRNLAYVLFLQAAEVSFQQPENGGELTATALARSSDSSWLAGNPETFLTDFMAPPSAAENLAPRTLALLVEGTFPSAFDGPLPLSGNGSRSASADEGTEEPQAAVSGALSVTNPHLTQSVRPGRIFAVGSSAVTTQQVVDGNCEQPVSVFLRNALDALNGAEEFCVMRTKGMSLNTLRVNQGAAVQAAALFNQYGLPLLVALAGLLAWRHRASRRKTIRARYAAMQNNGVPGVQENAEEKAEEEK</sequence>
<dbReference type="InterPro" id="IPR055396">
    <property type="entry name" value="DUF7088"/>
</dbReference>
<feature type="domain" description="DUF7088" evidence="4">
    <location>
        <begin position="41"/>
        <end position="141"/>
    </location>
</feature>
<dbReference type="InterPro" id="IPR019196">
    <property type="entry name" value="ABC_transp_unknown"/>
</dbReference>
<dbReference type="EMBL" id="JADIMS010000043">
    <property type="protein sequence ID" value="MBO8449982.1"/>
    <property type="molecule type" value="Genomic_DNA"/>
</dbReference>
<keyword evidence="2" id="KW-0812">Transmembrane</keyword>
<keyword evidence="2" id="KW-1133">Transmembrane helix</keyword>
<evidence type="ECO:0000259" key="3">
    <source>
        <dbReference type="Pfam" id="PF09822"/>
    </source>
</evidence>
<reference evidence="5" key="1">
    <citation type="submission" date="2020-10" db="EMBL/GenBank/DDBJ databases">
        <authorList>
            <person name="Gilroy R."/>
        </authorList>
    </citation>
    <scope>NUCLEOTIDE SEQUENCE</scope>
    <source>
        <strain evidence="5">B3-4054</strain>
    </source>
</reference>
<evidence type="ECO:0000313" key="6">
    <source>
        <dbReference type="Proteomes" id="UP000823616"/>
    </source>
</evidence>
<accession>A0A9D9ELE3</accession>
<evidence type="ECO:0000259" key="4">
    <source>
        <dbReference type="Pfam" id="PF23357"/>
    </source>
</evidence>
<evidence type="ECO:0000256" key="2">
    <source>
        <dbReference type="SAM" id="Phobius"/>
    </source>
</evidence>
<feature type="region of interest" description="Disordered" evidence="1">
    <location>
        <begin position="563"/>
        <end position="588"/>
    </location>
</feature>
<comment type="caution">
    <text evidence="5">The sequence shown here is derived from an EMBL/GenBank/DDBJ whole genome shotgun (WGS) entry which is preliminary data.</text>
</comment>
<feature type="domain" description="ABC-type uncharacterised transport system" evidence="3">
    <location>
        <begin position="315"/>
        <end position="621"/>
    </location>
</feature>
<name>A0A9D9ELE3_9SPIR</name>
<reference evidence="5" key="2">
    <citation type="journal article" date="2021" name="PeerJ">
        <title>Extensive microbial diversity within the chicken gut microbiome revealed by metagenomics and culture.</title>
        <authorList>
            <person name="Gilroy R."/>
            <person name="Ravi A."/>
            <person name="Getino M."/>
            <person name="Pursley I."/>
            <person name="Horton D.L."/>
            <person name="Alikhan N.F."/>
            <person name="Baker D."/>
            <person name="Gharbi K."/>
            <person name="Hall N."/>
            <person name="Watson M."/>
            <person name="Adriaenssens E.M."/>
            <person name="Foster-Nyarko E."/>
            <person name="Jarju S."/>
            <person name="Secka A."/>
            <person name="Antonio M."/>
            <person name="Oren A."/>
            <person name="Chaudhuri R.R."/>
            <person name="La Ragione R."/>
            <person name="Hildebrand F."/>
            <person name="Pallen M.J."/>
        </authorList>
    </citation>
    <scope>NUCLEOTIDE SEQUENCE</scope>
    <source>
        <strain evidence="5">B3-4054</strain>
    </source>
</reference>
<dbReference type="Proteomes" id="UP000823616">
    <property type="component" value="Unassembled WGS sequence"/>
</dbReference>
<organism evidence="5 6">
    <name type="scientific">Candidatus Avitreponema avistercoris</name>
    <dbReference type="NCBI Taxonomy" id="2840705"/>
    <lineage>
        <taxon>Bacteria</taxon>
        <taxon>Pseudomonadati</taxon>
        <taxon>Spirochaetota</taxon>
        <taxon>Spirochaetia</taxon>
        <taxon>Spirochaetales</taxon>
        <taxon>Candidatus Avitreponema</taxon>
    </lineage>
</organism>